<reference evidence="1" key="1">
    <citation type="submission" date="2022-03" db="EMBL/GenBank/DDBJ databases">
        <authorList>
            <person name="Leyn A S."/>
        </authorList>
    </citation>
    <scope>NUCLEOTIDE SEQUENCE</scope>
    <source>
        <strain evidence="1">Streptomyces globisporus 4-3</strain>
    </source>
</reference>
<accession>A0ABM9H999</accession>
<comment type="caution">
    <text evidence="1">The sequence shown here is derived from an EMBL/GenBank/DDBJ whole genome shotgun (WGS) entry which is preliminary data.</text>
</comment>
<dbReference type="Proteomes" id="UP001154015">
    <property type="component" value="Unassembled WGS sequence"/>
</dbReference>
<keyword evidence="2" id="KW-1185">Reference proteome</keyword>
<dbReference type="EMBL" id="CAKXYP010000037">
    <property type="protein sequence ID" value="CAH9420247.1"/>
    <property type="molecule type" value="Genomic_DNA"/>
</dbReference>
<proteinExistence type="predicted"/>
<evidence type="ECO:0000313" key="2">
    <source>
        <dbReference type="Proteomes" id="UP001154015"/>
    </source>
</evidence>
<name>A0ABM9H999_STRGL</name>
<evidence type="ECO:0000313" key="1">
    <source>
        <dbReference type="EMBL" id="CAH9420247.1"/>
    </source>
</evidence>
<organism evidence="1 2">
    <name type="scientific">Streptomyces globisporus</name>
    <dbReference type="NCBI Taxonomy" id="1908"/>
    <lineage>
        <taxon>Bacteria</taxon>
        <taxon>Bacillati</taxon>
        <taxon>Actinomycetota</taxon>
        <taxon>Actinomycetes</taxon>
        <taxon>Kitasatosporales</taxon>
        <taxon>Streptomycetaceae</taxon>
        <taxon>Streptomyces</taxon>
    </lineage>
</organism>
<sequence length="44" mass="4887">MFVSSGVVGVQLIAFKARGVREAGVIPARSRHCDRGVRPRRTRH</sequence>
<protein>
    <submittedName>
        <fullName evidence="1">Uncharacterized protein</fullName>
    </submittedName>
</protein>
<gene>
    <name evidence="1" type="ORF">SGL43_07305</name>
</gene>